<accession>A0AAF3F3L9</accession>
<sequence>MPQDVTDFLIDSMKIESTTGNEGNFATFIASKLREDGWFVEEQKISGQEYRMNILAKRTQNSGRCASFNQYHLELPILLTTDLAVS</sequence>
<evidence type="ECO:0000313" key="1">
    <source>
        <dbReference type="Proteomes" id="UP000887575"/>
    </source>
</evidence>
<organism evidence="1 2">
    <name type="scientific">Mesorhabditis belari</name>
    <dbReference type="NCBI Taxonomy" id="2138241"/>
    <lineage>
        <taxon>Eukaryota</taxon>
        <taxon>Metazoa</taxon>
        <taxon>Ecdysozoa</taxon>
        <taxon>Nematoda</taxon>
        <taxon>Chromadorea</taxon>
        <taxon>Rhabditida</taxon>
        <taxon>Rhabditina</taxon>
        <taxon>Rhabditomorpha</taxon>
        <taxon>Rhabditoidea</taxon>
        <taxon>Rhabditidae</taxon>
        <taxon>Mesorhabditinae</taxon>
        <taxon>Mesorhabditis</taxon>
    </lineage>
</organism>
<keyword evidence="1" id="KW-1185">Reference proteome</keyword>
<name>A0AAF3F3L9_9BILA</name>
<evidence type="ECO:0000313" key="2">
    <source>
        <dbReference type="WBParaSite" id="MBELARI_LOCUS21147"/>
    </source>
</evidence>
<protein>
    <submittedName>
        <fullName evidence="2">Uncharacterized protein</fullName>
    </submittedName>
</protein>
<dbReference type="Proteomes" id="UP000887575">
    <property type="component" value="Unassembled WGS sequence"/>
</dbReference>
<proteinExistence type="predicted"/>
<reference evidence="2" key="1">
    <citation type="submission" date="2024-02" db="UniProtKB">
        <authorList>
            <consortium name="WormBaseParasite"/>
        </authorList>
    </citation>
    <scope>IDENTIFICATION</scope>
</reference>
<dbReference type="Gene3D" id="3.40.630.10">
    <property type="entry name" value="Zn peptidases"/>
    <property type="match status" value="1"/>
</dbReference>
<dbReference type="AlphaFoldDB" id="A0AAF3F3L9"/>
<dbReference type="WBParaSite" id="MBELARI_LOCUS21147">
    <property type="protein sequence ID" value="MBELARI_LOCUS21147"/>
    <property type="gene ID" value="MBELARI_LOCUS21147"/>
</dbReference>